<organism evidence="2">
    <name type="scientific">viral metagenome</name>
    <dbReference type="NCBI Taxonomy" id="1070528"/>
    <lineage>
        <taxon>unclassified sequences</taxon>
        <taxon>metagenomes</taxon>
        <taxon>organismal metagenomes</taxon>
    </lineage>
</organism>
<dbReference type="InterPro" id="IPR012337">
    <property type="entry name" value="RNaseH-like_sf"/>
</dbReference>
<dbReference type="GO" id="GO:0003676">
    <property type="term" value="F:nucleic acid binding"/>
    <property type="evidence" value="ECO:0007669"/>
    <property type="project" value="InterPro"/>
</dbReference>
<proteinExistence type="predicted"/>
<feature type="domain" description="Mitochondrial resolvase Ydc2 catalytic" evidence="1">
    <location>
        <begin position="4"/>
        <end position="44"/>
    </location>
</feature>
<protein>
    <recommendedName>
        <fullName evidence="1">Mitochondrial resolvase Ydc2 catalytic domain-containing protein</fullName>
    </recommendedName>
</protein>
<dbReference type="Pfam" id="PF09159">
    <property type="entry name" value="Ydc2-catalyt"/>
    <property type="match status" value="1"/>
</dbReference>
<accession>A0A6C0E2S6</accession>
<dbReference type="Gene3D" id="3.30.420.10">
    <property type="entry name" value="Ribonuclease H-like superfamily/Ribonuclease H"/>
    <property type="match status" value="1"/>
</dbReference>
<dbReference type="EMBL" id="MN739723">
    <property type="protein sequence ID" value="QHT23032.1"/>
    <property type="molecule type" value="Genomic_DNA"/>
</dbReference>
<dbReference type="AlphaFoldDB" id="A0A6C0E2S6"/>
<evidence type="ECO:0000259" key="1">
    <source>
        <dbReference type="Pfam" id="PF09159"/>
    </source>
</evidence>
<name>A0A6C0E2S6_9ZZZZ</name>
<evidence type="ECO:0000313" key="2">
    <source>
        <dbReference type="EMBL" id="QHT23032.1"/>
    </source>
</evidence>
<sequence>MKFVSIDVGIKNLSFCLFNKKSDSNYYQILAWDNIDLTEKYESKCIEIEKNSLCGKPAKFIKDSKCYCLKHSKQTNYLLPASEFQLSFLNKQKIQKLIEIANKHNISYEKPCKKLELVNTIHEFSVTNCFEAIVKTNANKVDLVTIGKNIQHKFDHLFKDHIETIETIIIENQIGPLANKMKTLQGMLSQYFIMKNNNIRIEFISSSNKLKEFIKENDAKLDYKQRKQLGITTCIEIVSSEFQYADWATFVQNHKKKDDLSDCFLQGLWYIKNKL</sequence>
<dbReference type="InterPro" id="IPR015242">
    <property type="entry name" value="Ydc2_cat"/>
</dbReference>
<dbReference type="SUPFAM" id="SSF53098">
    <property type="entry name" value="Ribonuclease H-like"/>
    <property type="match status" value="2"/>
</dbReference>
<dbReference type="InterPro" id="IPR036397">
    <property type="entry name" value="RNaseH_sf"/>
</dbReference>
<reference evidence="2" key="1">
    <citation type="journal article" date="2020" name="Nature">
        <title>Giant virus diversity and host interactions through global metagenomics.</title>
        <authorList>
            <person name="Schulz F."/>
            <person name="Roux S."/>
            <person name="Paez-Espino D."/>
            <person name="Jungbluth S."/>
            <person name="Walsh D.A."/>
            <person name="Denef V.J."/>
            <person name="McMahon K.D."/>
            <person name="Konstantinidis K.T."/>
            <person name="Eloe-Fadrosh E.A."/>
            <person name="Kyrpides N.C."/>
            <person name="Woyke T."/>
        </authorList>
    </citation>
    <scope>NUCLEOTIDE SEQUENCE</scope>
    <source>
        <strain evidence="2">GVMAG-M-3300023179-114</strain>
    </source>
</reference>